<accession>A0A0F9DWF5</accession>
<evidence type="ECO:0000256" key="2">
    <source>
        <dbReference type="SAM" id="MobiDB-lite"/>
    </source>
</evidence>
<dbReference type="EMBL" id="LAZR01027321">
    <property type="protein sequence ID" value="KKL66074.1"/>
    <property type="molecule type" value="Genomic_DNA"/>
</dbReference>
<dbReference type="Gene3D" id="3.40.50.300">
    <property type="entry name" value="P-loop containing nucleotide triphosphate hydrolases"/>
    <property type="match status" value="1"/>
</dbReference>
<evidence type="ECO:0008006" key="4">
    <source>
        <dbReference type="Google" id="ProtNLM"/>
    </source>
</evidence>
<reference evidence="3" key="1">
    <citation type="journal article" date="2015" name="Nature">
        <title>Complex archaea that bridge the gap between prokaryotes and eukaryotes.</title>
        <authorList>
            <person name="Spang A."/>
            <person name="Saw J.H."/>
            <person name="Jorgensen S.L."/>
            <person name="Zaremba-Niedzwiedzka K."/>
            <person name="Martijn J."/>
            <person name="Lind A.E."/>
            <person name="van Eijk R."/>
            <person name="Schleper C."/>
            <person name="Guy L."/>
            <person name="Ettema T.J."/>
        </authorList>
    </citation>
    <scope>NUCLEOTIDE SEQUENCE</scope>
</reference>
<organism evidence="3">
    <name type="scientific">marine sediment metagenome</name>
    <dbReference type="NCBI Taxonomy" id="412755"/>
    <lineage>
        <taxon>unclassified sequences</taxon>
        <taxon>metagenomes</taxon>
        <taxon>ecological metagenomes</taxon>
    </lineage>
</organism>
<protein>
    <recommendedName>
        <fullName evidence="4">Helicase C-terminal domain-containing protein</fullName>
    </recommendedName>
</protein>
<comment type="caution">
    <text evidence="3">The sequence shown here is derived from an EMBL/GenBank/DDBJ whole genome shotgun (WGS) entry which is preliminary data.</text>
</comment>
<sequence>LEDLDPAWYTGSESPAKKRKEKARFMAGKTKLLIMSLRSGTGLNGLQNGCATAVFGELDWSPGVHEQCIGRLQRDGQERPVFAYFLIADEGSDPIVCDVLGIKTAQVEGIRDPTGPLVTMRDVDPDHIKKLARAFLASRGVKSTAQ</sequence>
<name>A0A0F9DWF5_9ZZZZ</name>
<dbReference type="CDD" id="cd18793">
    <property type="entry name" value="SF2_C_SNF"/>
    <property type="match status" value="1"/>
</dbReference>
<keyword evidence="1" id="KW-0378">Hydrolase</keyword>
<evidence type="ECO:0000313" key="3">
    <source>
        <dbReference type="EMBL" id="KKL66074.1"/>
    </source>
</evidence>
<dbReference type="InterPro" id="IPR049730">
    <property type="entry name" value="SNF2/RAD54-like_C"/>
</dbReference>
<proteinExistence type="predicted"/>
<gene>
    <name evidence="3" type="ORF">LCGC14_2148600</name>
</gene>
<dbReference type="InterPro" id="IPR027417">
    <property type="entry name" value="P-loop_NTPase"/>
</dbReference>
<dbReference type="SUPFAM" id="SSF52540">
    <property type="entry name" value="P-loop containing nucleoside triphosphate hydrolases"/>
    <property type="match status" value="1"/>
</dbReference>
<evidence type="ECO:0000256" key="1">
    <source>
        <dbReference type="ARBA" id="ARBA00022801"/>
    </source>
</evidence>
<dbReference type="GO" id="GO:0016787">
    <property type="term" value="F:hydrolase activity"/>
    <property type="evidence" value="ECO:0007669"/>
    <property type="project" value="UniProtKB-KW"/>
</dbReference>
<feature type="region of interest" description="Disordered" evidence="2">
    <location>
        <begin position="1"/>
        <end position="21"/>
    </location>
</feature>
<dbReference type="AlphaFoldDB" id="A0A0F9DWF5"/>
<feature type="non-terminal residue" evidence="3">
    <location>
        <position position="1"/>
    </location>
</feature>